<dbReference type="RefSeq" id="WP_003353560.1">
    <property type="nucleotide sequence ID" value="NZ_JH414747.1"/>
</dbReference>
<dbReference type="PANTHER" id="PTHR33885">
    <property type="entry name" value="PHAGE SHOCK PROTEIN C"/>
    <property type="match status" value="1"/>
</dbReference>
<keyword evidence="2" id="KW-1003">Cell membrane</keyword>
<proteinExistence type="predicted"/>
<protein>
    <recommendedName>
        <fullName evidence="7">Phage shock protein PspC N-terminal domain-containing protein</fullName>
    </recommendedName>
</protein>
<evidence type="ECO:0000313" key="8">
    <source>
        <dbReference type="EMBL" id="EHL78613.1"/>
    </source>
</evidence>
<comment type="subcellular location">
    <subcellularLocation>
        <location evidence="1">Cell membrane</location>
        <topology evidence="1">Single-pass membrane protein</topology>
    </subcellularLocation>
</comment>
<dbReference type="InterPro" id="IPR052027">
    <property type="entry name" value="PspC"/>
</dbReference>
<evidence type="ECO:0000256" key="3">
    <source>
        <dbReference type="ARBA" id="ARBA00022692"/>
    </source>
</evidence>
<evidence type="ECO:0000256" key="2">
    <source>
        <dbReference type="ARBA" id="ARBA00022475"/>
    </source>
</evidence>
<feature type="domain" description="Phage shock protein PspC N-terminal" evidence="7">
    <location>
        <begin position="2"/>
        <end position="61"/>
    </location>
</feature>
<keyword evidence="3 6" id="KW-0812">Transmembrane</keyword>
<keyword evidence="5 6" id="KW-0472">Membrane</keyword>
<dbReference type="Proteomes" id="UP000011747">
    <property type="component" value="Unassembled WGS sequence"/>
</dbReference>
<evidence type="ECO:0000259" key="7">
    <source>
        <dbReference type="Pfam" id="PF04024"/>
    </source>
</evidence>
<dbReference type="PATRIC" id="fig|665952.3.peg.1256"/>
<accession>G9QJT3</accession>
<evidence type="ECO:0000256" key="4">
    <source>
        <dbReference type="ARBA" id="ARBA00022989"/>
    </source>
</evidence>
<evidence type="ECO:0000256" key="5">
    <source>
        <dbReference type="ARBA" id="ARBA00023136"/>
    </source>
</evidence>
<organism evidence="8 9">
    <name type="scientific">Bacillus smithii 7_3_47FAA</name>
    <dbReference type="NCBI Taxonomy" id="665952"/>
    <lineage>
        <taxon>Bacteria</taxon>
        <taxon>Bacillati</taxon>
        <taxon>Bacillota</taxon>
        <taxon>Bacilli</taxon>
        <taxon>Bacillales</taxon>
        <taxon>Bacillaceae</taxon>
        <taxon>Bacillus</taxon>
    </lineage>
</organism>
<dbReference type="Pfam" id="PF04024">
    <property type="entry name" value="PspC"/>
    <property type="match status" value="1"/>
</dbReference>
<dbReference type="InterPro" id="IPR007168">
    <property type="entry name" value="Phageshock_PspC_N"/>
</dbReference>
<dbReference type="AlphaFoldDB" id="G9QJT3"/>
<reference evidence="8 9" key="1">
    <citation type="submission" date="2011-09" db="EMBL/GenBank/DDBJ databases">
        <title>The Genome Sequence of Bacillus smithii 7_3_47FAA.</title>
        <authorList>
            <consortium name="The Broad Institute Genome Sequencing Platform"/>
            <person name="Earl A."/>
            <person name="Ward D."/>
            <person name="Feldgarden M."/>
            <person name="Gevers D."/>
            <person name="Daigneault M."/>
            <person name="Strauss J."/>
            <person name="Allen-Vercoe E."/>
            <person name="Young S.K."/>
            <person name="Zeng Q."/>
            <person name="Gargeya S."/>
            <person name="Fitzgerald M."/>
            <person name="Haas B."/>
            <person name="Abouelleil A."/>
            <person name="Alvarado L."/>
            <person name="Arachchi H.M."/>
            <person name="Berlin A."/>
            <person name="Brown A."/>
            <person name="Chapman S.B."/>
            <person name="Chen Z."/>
            <person name="Dunbar C."/>
            <person name="Freedman E."/>
            <person name="Gearin G."/>
            <person name="Goldberg J."/>
            <person name="Griggs A."/>
            <person name="Gujja S."/>
            <person name="Heiman D."/>
            <person name="Howarth C."/>
            <person name="Larson L."/>
            <person name="Lui A."/>
            <person name="MacDonald P.J.P."/>
            <person name="Montmayeur A."/>
            <person name="Murphy C."/>
            <person name="Neiman D."/>
            <person name="Pearson M."/>
            <person name="Priest M."/>
            <person name="Roberts A."/>
            <person name="Saif S."/>
            <person name="Shea T."/>
            <person name="Shenoy N."/>
            <person name="Sisk P."/>
            <person name="Stolte C."/>
            <person name="Sykes S."/>
            <person name="Wortman J."/>
            <person name="Nusbaum C."/>
            <person name="Birren B."/>
        </authorList>
    </citation>
    <scope>NUCLEOTIDE SEQUENCE [LARGE SCALE GENOMIC DNA]</scope>
    <source>
        <strain evidence="8 9">7_3_47FAA</strain>
    </source>
</reference>
<evidence type="ECO:0000256" key="6">
    <source>
        <dbReference type="SAM" id="Phobius"/>
    </source>
</evidence>
<sequence length="66" mass="7591">MKRLFRSRIDRKLAGVLGGIAQMLGVDSTIIRVLFIILLFPTGFFPLAITYLLLMFVMPNEEDVYR</sequence>
<dbReference type="GO" id="GO:0005886">
    <property type="term" value="C:plasma membrane"/>
    <property type="evidence" value="ECO:0007669"/>
    <property type="project" value="UniProtKB-SubCell"/>
</dbReference>
<keyword evidence="9" id="KW-1185">Reference proteome</keyword>
<comment type="caution">
    <text evidence="8">The sequence shown here is derived from an EMBL/GenBank/DDBJ whole genome shotgun (WGS) entry which is preliminary data.</text>
</comment>
<dbReference type="EMBL" id="ACWF01000063">
    <property type="protein sequence ID" value="EHL78613.1"/>
    <property type="molecule type" value="Genomic_DNA"/>
</dbReference>
<dbReference type="HOGENOM" id="CLU_143433_3_1_9"/>
<dbReference type="PANTHER" id="PTHR33885:SF3">
    <property type="entry name" value="PHAGE SHOCK PROTEIN C"/>
    <property type="match status" value="1"/>
</dbReference>
<keyword evidence="4 6" id="KW-1133">Transmembrane helix</keyword>
<evidence type="ECO:0000256" key="1">
    <source>
        <dbReference type="ARBA" id="ARBA00004162"/>
    </source>
</evidence>
<gene>
    <name evidence="8" type="ORF">HMPREF1015_01966</name>
</gene>
<name>G9QJT3_9BACI</name>
<feature type="transmembrane region" description="Helical" evidence="6">
    <location>
        <begin position="35"/>
        <end position="57"/>
    </location>
</feature>
<evidence type="ECO:0000313" key="9">
    <source>
        <dbReference type="Proteomes" id="UP000011747"/>
    </source>
</evidence>